<sequence>MLNEINELKRVSRHRAATHGNRILQNTTCPEEQIEIYEQSMDQEEKSVRRSPELEETYRYGESTDSESIQTESLNHSSDGYAPSNESVYVNMYIPYTIPHHKNATLASPKSRIQPFKPDDSPIFKGFLYKLGSNRQWQKREFRTDGFMLVCLEKKKVKVQPKTIILAKYSTPDDLQTRDPELRELFYPTNPPLPHISHPLVATASPIEDSIRPGQYVEFYQPPKWIIPLSDILAVTLLARNGYKVKRCFVIYTSERKYILRAQTDMETACWVYLLKRMAEKRHHEMNALESGLRLPSNHSTSLIRINPINNQNPRKYLQHEEILDQ</sequence>
<keyword evidence="4" id="KW-1185">Reference proteome</keyword>
<dbReference type="SMART" id="SM00233">
    <property type="entry name" value="PH"/>
    <property type="match status" value="1"/>
</dbReference>
<feature type="compositionally biased region" description="Polar residues" evidence="1">
    <location>
        <begin position="66"/>
        <end position="81"/>
    </location>
</feature>
<reference evidence="3 4" key="1">
    <citation type="submission" date="2023-04" db="EMBL/GenBank/DDBJ databases">
        <title>Genome of Basidiobolus ranarum AG-B5.</title>
        <authorList>
            <person name="Stajich J.E."/>
            <person name="Carter-House D."/>
            <person name="Gryganskyi A."/>
        </authorList>
    </citation>
    <scope>NUCLEOTIDE SEQUENCE [LARGE SCALE GENOMIC DNA]</scope>
    <source>
        <strain evidence="3 4">AG-B5</strain>
    </source>
</reference>
<dbReference type="InterPro" id="IPR001849">
    <property type="entry name" value="PH_domain"/>
</dbReference>
<evidence type="ECO:0000313" key="4">
    <source>
        <dbReference type="Proteomes" id="UP001479436"/>
    </source>
</evidence>
<feature type="domain" description="PH" evidence="2">
    <location>
        <begin position="121"/>
        <end position="280"/>
    </location>
</feature>
<accession>A0ABR2VWZ7</accession>
<dbReference type="Gene3D" id="2.30.29.30">
    <property type="entry name" value="Pleckstrin-homology domain (PH domain)/Phosphotyrosine-binding domain (PTB)"/>
    <property type="match status" value="1"/>
</dbReference>
<dbReference type="PROSITE" id="PS50003">
    <property type="entry name" value="PH_DOMAIN"/>
    <property type="match status" value="1"/>
</dbReference>
<dbReference type="EMBL" id="JASJQH010007500">
    <property type="protein sequence ID" value="KAK9708248.1"/>
    <property type="molecule type" value="Genomic_DNA"/>
</dbReference>
<feature type="compositionally biased region" description="Basic and acidic residues" evidence="1">
    <location>
        <begin position="43"/>
        <end position="59"/>
    </location>
</feature>
<dbReference type="SUPFAM" id="SSF50729">
    <property type="entry name" value="PH domain-like"/>
    <property type="match status" value="1"/>
</dbReference>
<evidence type="ECO:0000256" key="1">
    <source>
        <dbReference type="SAM" id="MobiDB-lite"/>
    </source>
</evidence>
<protein>
    <recommendedName>
        <fullName evidence="2">PH domain-containing protein</fullName>
    </recommendedName>
</protein>
<organism evidence="3 4">
    <name type="scientific">Basidiobolus ranarum</name>
    <dbReference type="NCBI Taxonomy" id="34480"/>
    <lineage>
        <taxon>Eukaryota</taxon>
        <taxon>Fungi</taxon>
        <taxon>Fungi incertae sedis</taxon>
        <taxon>Zoopagomycota</taxon>
        <taxon>Entomophthoromycotina</taxon>
        <taxon>Basidiobolomycetes</taxon>
        <taxon>Basidiobolales</taxon>
        <taxon>Basidiobolaceae</taxon>
        <taxon>Basidiobolus</taxon>
    </lineage>
</organism>
<dbReference type="InterPro" id="IPR011993">
    <property type="entry name" value="PH-like_dom_sf"/>
</dbReference>
<comment type="caution">
    <text evidence="3">The sequence shown here is derived from an EMBL/GenBank/DDBJ whole genome shotgun (WGS) entry which is preliminary data.</text>
</comment>
<evidence type="ECO:0000313" key="3">
    <source>
        <dbReference type="EMBL" id="KAK9708248.1"/>
    </source>
</evidence>
<dbReference type="Proteomes" id="UP001479436">
    <property type="component" value="Unassembled WGS sequence"/>
</dbReference>
<proteinExistence type="predicted"/>
<gene>
    <name evidence="3" type="ORF">K7432_009763</name>
</gene>
<evidence type="ECO:0000259" key="2">
    <source>
        <dbReference type="PROSITE" id="PS50003"/>
    </source>
</evidence>
<name>A0ABR2VWZ7_9FUNG</name>
<feature type="region of interest" description="Disordered" evidence="1">
    <location>
        <begin position="40"/>
        <end position="81"/>
    </location>
</feature>